<accession>A0A3M6U3Z9</accession>
<keyword evidence="3" id="KW-1185">Reference proteome</keyword>
<dbReference type="Proteomes" id="UP000275408">
    <property type="component" value="Unassembled WGS sequence"/>
</dbReference>
<feature type="region of interest" description="Disordered" evidence="1">
    <location>
        <begin position="1"/>
        <end position="21"/>
    </location>
</feature>
<dbReference type="EMBL" id="RCHS01002286">
    <property type="protein sequence ID" value="RMX48382.1"/>
    <property type="molecule type" value="Genomic_DNA"/>
</dbReference>
<evidence type="ECO:0000256" key="1">
    <source>
        <dbReference type="SAM" id="MobiDB-lite"/>
    </source>
</evidence>
<protein>
    <submittedName>
        <fullName evidence="2">Uncharacterized protein</fullName>
    </submittedName>
</protein>
<reference evidence="2 3" key="1">
    <citation type="journal article" date="2018" name="Sci. Rep.">
        <title>Comparative analysis of the Pocillopora damicornis genome highlights role of immune system in coral evolution.</title>
        <authorList>
            <person name="Cunning R."/>
            <person name="Bay R.A."/>
            <person name="Gillette P."/>
            <person name="Baker A.C."/>
            <person name="Traylor-Knowles N."/>
        </authorList>
    </citation>
    <scope>NUCLEOTIDE SEQUENCE [LARGE SCALE GENOMIC DNA]</scope>
    <source>
        <strain evidence="2">RSMAS</strain>
        <tissue evidence="2">Whole animal</tissue>
    </source>
</reference>
<evidence type="ECO:0000313" key="2">
    <source>
        <dbReference type="EMBL" id="RMX48382.1"/>
    </source>
</evidence>
<dbReference type="InterPro" id="IPR011604">
    <property type="entry name" value="PDDEXK-like_dom_sf"/>
</dbReference>
<comment type="caution">
    <text evidence="2">The sequence shown here is derived from an EMBL/GenBank/DDBJ whole genome shotgun (WGS) entry which is preliminary data.</text>
</comment>
<dbReference type="Gene3D" id="3.90.320.10">
    <property type="match status" value="1"/>
</dbReference>
<evidence type="ECO:0000313" key="3">
    <source>
        <dbReference type="Proteomes" id="UP000275408"/>
    </source>
</evidence>
<sequence length="158" mass="18141">MKCSYAQAATDQGGKRKRPPVSCKLYDARSKRIKKMGRKPEIVLNMWNELAKSLKPRPFLYLLSDQEASSLINTVIGNVPLGSYPGYQLFDKKKSQTVEKITVRQSLEPEWLFQRSKRLTASNFGKVLKRKRPPTESFVRDIFVPKDLSKVSSIRHGR</sequence>
<proteinExistence type="predicted"/>
<gene>
    <name evidence="2" type="ORF">pdam_00025035</name>
</gene>
<dbReference type="AlphaFoldDB" id="A0A3M6U3Z9"/>
<organism evidence="2 3">
    <name type="scientific">Pocillopora damicornis</name>
    <name type="common">Cauliflower coral</name>
    <name type="synonym">Millepora damicornis</name>
    <dbReference type="NCBI Taxonomy" id="46731"/>
    <lineage>
        <taxon>Eukaryota</taxon>
        <taxon>Metazoa</taxon>
        <taxon>Cnidaria</taxon>
        <taxon>Anthozoa</taxon>
        <taxon>Hexacorallia</taxon>
        <taxon>Scleractinia</taxon>
        <taxon>Astrocoeniina</taxon>
        <taxon>Pocilloporidae</taxon>
        <taxon>Pocillopora</taxon>
    </lineage>
</organism>
<name>A0A3M6U3Z9_POCDA</name>